<dbReference type="EMBL" id="BNAI01000002">
    <property type="protein sequence ID" value="GHF12777.1"/>
    <property type="molecule type" value="Genomic_DNA"/>
</dbReference>
<evidence type="ECO:0000313" key="2">
    <source>
        <dbReference type="Proteomes" id="UP000617531"/>
    </source>
</evidence>
<dbReference type="SUPFAM" id="SSF110296">
    <property type="entry name" value="Oligoxyloglucan reducing end-specific cellobiohydrolase"/>
    <property type="match status" value="1"/>
</dbReference>
<dbReference type="Proteomes" id="UP000617531">
    <property type="component" value="Unassembled WGS sequence"/>
</dbReference>
<evidence type="ECO:0000313" key="1">
    <source>
        <dbReference type="EMBL" id="GHF12777.1"/>
    </source>
</evidence>
<dbReference type="AlphaFoldDB" id="A0A8J3GPN5"/>
<gene>
    <name evidence="1" type="ORF">GCM10011600_11950</name>
</gene>
<dbReference type="InterPro" id="IPR015943">
    <property type="entry name" value="WD40/YVTN_repeat-like_dom_sf"/>
</dbReference>
<dbReference type="Gene3D" id="2.130.10.10">
    <property type="entry name" value="YVTN repeat-like/Quinoprotein amine dehydrogenase"/>
    <property type="match status" value="1"/>
</dbReference>
<name>A0A8J3GPN5_9MICO</name>
<sequence>MGFTLVGDVAYASGHPGPTTPTTFGSPNLGLIRSDDIGMTWTNVSLAGTTDFHDLSVSESLRSRIYGLTGTSLERSDDDGESWTPVAAIEARDILAPASDADTLFATVPEGLIVSRDAGATFNLVPDSPLLYLIADQGGTQGGLSGIDIEGTVWFQSEADGEWASGGQVTGIPQAMFILPASGQLIVADDRGISASDDAGLSWEILWAK</sequence>
<comment type="caution">
    <text evidence="1">The sequence shown here is derived from an EMBL/GenBank/DDBJ whole genome shotgun (WGS) entry which is preliminary data.</text>
</comment>
<accession>A0A8J3GPN5</accession>
<protein>
    <recommendedName>
        <fullName evidence="3">Exo-alpha-sialidase</fullName>
    </recommendedName>
</protein>
<proteinExistence type="predicted"/>
<reference evidence="1" key="2">
    <citation type="submission" date="2020-09" db="EMBL/GenBank/DDBJ databases">
        <authorList>
            <person name="Sun Q."/>
            <person name="Zhou Y."/>
        </authorList>
    </citation>
    <scope>NUCLEOTIDE SEQUENCE</scope>
    <source>
        <strain evidence="1">CGMCC 1.16548</strain>
    </source>
</reference>
<evidence type="ECO:0008006" key="3">
    <source>
        <dbReference type="Google" id="ProtNLM"/>
    </source>
</evidence>
<organism evidence="1 2">
    <name type="scientific">Pseudolysinimonas yzui</name>
    <dbReference type="NCBI Taxonomy" id="2708254"/>
    <lineage>
        <taxon>Bacteria</taxon>
        <taxon>Bacillati</taxon>
        <taxon>Actinomycetota</taxon>
        <taxon>Actinomycetes</taxon>
        <taxon>Micrococcales</taxon>
        <taxon>Microbacteriaceae</taxon>
        <taxon>Pseudolysinimonas</taxon>
    </lineage>
</organism>
<reference evidence="1" key="1">
    <citation type="journal article" date="2014" name="Int. J. Syst. Evol. Microbiol.">
        <title>Complete genome sequence of Corynebacterium casei LMG S-19264T (=DSM 44701T), isolated from a smear-ripened cheese.</title>
        <authorList>
            <consortium name="US DOE Joint Genome Institute (JGI-PGF)"/>
            <person name="Walter F."/>
            <person name="Albersmeier A."/>
            <person name="Kalinowski J."/>
            <person name="Ruckert C."/>
        </authorList>
    </citation>
    <scope>NUCLEOTIDE SEQUENCE</scope>
    <source>
        <strain evidence="1">CGMCC 1.16548</strain>
    </source>
</reference>
<keyword evidence="2" id="KW-1185">Reference proteome</keyword>